<comment type="similarity">
    <text evidence="1">Belongs to the bacterial solute-binding protein 1 family.</text>
</comment>
<dbReference type="CDD" id="cd14748">
    <property type="entry name" value="PBP2_UgpB"/>
    <property type="match status" value="1"/>
</dbReference>
<evidence type="ECO:0000313" key="6">
    <source>
        <dbReference type="Proteomes" id="UP001161691"/>
    </source>
</evidence>
<protein>
    <submittedName>
        <fullName evidence="5">ABC transporter substrate-binding protein</fullName>
    </submittedName>
</protein>
<keyword evidence="2" id="KW-0813">Transport</keyword>
<proteinExistence type="inferred from homology"/>
<feature type="signal peptide" evidence="4">
    <location>
        <begin position="1"/>
        <end position="22"/>
    </location>
</feature>
<evidence type="ECO:0000256" key="4">
    <source>
        <dbReference type="SAM" id="SignalP"/>
    </source>
</evidence>
<dbReference type="SUPFAM" id="SSF53850">
    <property type="entry name" value="Periplasmic binding protein-like II"/>
    <property type="match status" value="1"/>
</dbReference>
<organism evidence="5 6">
    <name type="scientific">Cohnella hashimotonis</name>
    <dbReference type="NCBI Taxonomy" id="2826895"/>
    <lineage>
        <taxon>Bacteria</taxon>
        <taxon>Bacillati</taxon>
        <taxon>Bacillota</taxon>
        <taxon>Bacilli</taxon>
        <taxon>Bacillales</taxon>
        <taxon>Paenibacillaceae</taxon>
        <taxon>Cohnella</taxon>
    </lineage>
</organism>
<dbReference type="PANTHER" id="PTHR30061:SF50">
    <property type="entry name" value="MALTOSE_MALTODEXTRIN-BINDING PERIPLASMIC PROTEIN"/>
    <property type="match status" value="1"/>
</dbReference>
<keyword evidence="6" id="KW-1185">Reference proteome</keyword>
<evidence type="ECO:0000256" key="3">
    <source>
        <dbReference type="ARBA" id="ARBA00022729"/>
    </source>
</evidence>
<evidence type="ECO:0000256" key="2">
    <source>
        <dbReference type="ARBA" id="ARBA00022448"/>
    </source>
</evidence>
<evidence type="ECO:0000313" key="5">
    <source>
        <dbReference type="EMBL" id="MDI4650107.1"/>
    </source>
</evidence>
<dbReference type="PANTHER" id="PTHR30061">
    <property type="entry name" value="MALTOSE-BINDING PERIPLASMIC PROTEIN"/>
    <property type="match status" value="1"/>
</dbReference>
<dbReference type="EMBL" id="JAGRPV010000002">
    <property type="protein sequence ID" value="MDI4650107.1"/>
    <property type="molecule type" value="Genomic_DNA"/>
</dbReference>
<dbReference type="Proteomes" id="UP001161691">
    <property type="component" value="Unassembled WGS sequence"/>
</dbReference>
<gene>
    <name evidence="5" type="ORF">KB449_34575</name>
</gene>
<reference evidence="5" key="1">
    <citation type="submission" date="2023-04" db="EMBL/GenBank/DDBJ databases">
        <title>Comparative genomic analysis of Cohnella hashimotonis sp. nov., isolated from the International Space Station.</title>
        <authorList>
            <person name="Venkateswaran K."/>
            <person name="Simpson A."/>
        </authorList>
    </citation>
    <scope>NUCLEOTIDE SEQUENCE</scope>
    <source>
        <strain evidence="5">F6_2S_P_1</strain>
    </source>
</reference>
<name>A0ABT6TTC1_9BACL</name>
<sequence length="445" mass="48025">MKMKKKSATLLTTGMALTLALAGCGNGNNNGAASSAPASGSASAPASSQAASAGNGGSAVEITFWNMFGGGEGDFVDQIIKGFNDSQKEVVVKQLRLESNEYYAKLGTALSSGKGPDVAVAHVDRISPFVKAKQIVPVDELASKVGFDLSQITSSNLQSVTYEGKPYAVPLDTHFHMFYYNKDLLKKADLLNEDGTPKLGEMTPEGFEKTLAQIQSKVPDIQALAVNTPYFQEPFLNLYYEAGGDILNADMTKAAINNDKALSVLKFYMDVYKNKYADLNDKNPWDSFSNGKAAFWFGGVWEAGVLLGDASKNIGAMPLPPIFGSQTHWASSHLLIVPSYVSAEKQEASAKFMKYFSEVGGSTWGKAGHVPANANVTASDEYKSLPYRDQFIEAQKTVKFAPQTDKYTTIVTTISESLQNIIFGSESPEDGLKDLEKQINEVLDN</sequence>
<dbReference type="RefSeq" id="WP_282912977.1">
    <property type="nucleotide sequence ID" value="NZ_JAGRPV010000002.1"/>
</dbReference>
<feature type="chain" id="PRO_5046272365" evidence="4">
    <location>
        <begin position="23"/>
        <end position="445"/>
    </location>
</feature>
<dbReference type="PROSITE" id="PS51257">
    <property type="entry name" value="PROKAR_LIPOPROTEIN"/>
    <property type="match status" value="1"/>
</dbReference>
<comment type="caution">
    <text evidence="5">The sequence shown here is derived from an EMBL/GenBank/DDBJ whole genome shotgun (WGS) entry which is preliminary data.</text>
</comment>
<dbReference type="Gene3D" id="3.40.190.10">
    <property type="entry name" value="Periplasmic binding protein-like II"/>
    <property type="match status" value="1"/>
</dbReference>
<dbReference type="InterPro" id="IPR006059">
    <property type="entry name" value="SBP"/>
</dbReference>
<accession>A0ABT6TTC1</accession>
<evidence type="ECO:0000256" key="1">
    <source>
        <dbReference type="ARBA" id="ARBA00008520"/>
    </source>
</evidence>
<keyword evidence="3 4" id="KW-0732">Signal</keyword>
<dbReference type="Pfam" id="PF13416">
    <property type="entry name" value="SBP_bac_8"/>
    <property type="match status" value="1"/>
</dbReference>